<name>A0ABX0H710_9BACT</name>
<evidence type="ECO:0000256" key="1">
    <source>
        <dbReference type="SAM" id="SignalP"/>
    </source>
</evidence>
<evidence type="ECO:0000313" key="2">
    <source>
        <dbReference type="EMBL" id="NHE55760.1"/>
    </source>
</evidence>
<reference evidence="2 3" key="1">
    <citation type="submission" date="2020-03" db="EMBL/GenBank/DDBJ databases">
        <title>Cyclobacterium plantarum sp. nov., a marine bacterium isolated from a coastal-marine wetland.</title>
        <authorList>
            <person name="Sanchez-Porro C."/>
            <person name="Ventosa A."/>
            <person name="Amoozegar M."/>
        </authorList>
    </citation>
    <scope>NUCLEOTIDE SEQUENCE [LARGE SCALE GENOMIC DNA]</scope>
    <source>
        <strain evidence="2 3">GBPx2</strain>
    </source>
</reference>
<sequence length="402" mass="45853">MLTRCSRLFSLVLVVAALFVHTNTNGQILKTIKERAKSILVEEAKELVNPKEISVSERSEKDSGTPIKTMADNVENPINEKRNGNRNKNEDYAFSTIQGPNSSFEPIKIRTYMDEPLFVQSTKKEQHLHEMAFFTLLEIDALSEYYQDIHKDLLFTDATAESVEERNQFFIQRHLIKSSGLLFKKEVILPFFCIDVNGDCEALERSYLSLDRARFAKSLDIWGGLYANPFERRKIYKSFLSNHFDDLIKLSKSIIKDDQLEAYLVMNGGISHDYVDFDRNGFWLELGNLGHFQHAFLNNYQARFPEEEKIGSGPSKVFVALDLDAISSLLGGASDKPLFLLHKIKISNQNLGLEDGRIVGAPSFSFQLETSVVEIYSDPYLTEKIAEFDYNALEFFPIPGLN</sequence>
<feature type="chain" id="PRO_5047386052" evidence="1">
    <location>
        <begin position="27"/>
        <end position="402"/>
    </location>
</feature>
<keyword evidence="3" id="KW-1185">Reference proteome</keyword>
<dbReference type="RefSeq" id="WP_166142937.1">
    <property type="nucleotide sequence ID" value="NZ_JAANYN010000001.1"/>
</dbReference>
<protein>
    <submittedName>
        <fullName evidence="2">Uncharacterized protein</fullName>
    </submittedName>
</protein>
<gene>
    <name evidence="2" type="ORF">G9Q97_02910</name>
</gene>
<comment type="caution">
    <text evidence="2">The sequence shown here is derived from an EMBL/GenBank/DDBJ whole genome shotgun (WGS) entry which is preliminary data.</text>
</comment>
<keyword evidence="1" id="KW-0732">Signal</keyword>
<evidence type="ECO:0000313" key="3">
    <source>
        <dbReference type="Proteomes" id="UP000649799"/>
    </source>
</evidence>
<proteinExistence type="predicted"/>
<accession>A0ABX0H710</accession>
<organism evidence="2 3">
    <name type="scientific">Cyclobacterium plantarum</name>
    <dbReference type="NCBI Taxonomy" id="2716263"/>
    <lineage>
        <taxon>Bacteria</taxon>
        <taxon>Pseudomonadati</taxon>
        <taxon>Bacteroidota</taxon>
        <taxon>Cytophagia</taxon>
        <taxon>Cytophagales</taxon>
        <taxon>Cyclobacteriaceae</taxon>
        <taxon>Cyclobacterium</taxon>
    </lineage>
</organism>
<feature type="signal peptide" evidence="1">
    <location>
        <begin position="1"/>
        <end position="26"/>
    </location>
</feature>
<dbReference type="Proteomes" id="UP000649799">
    <property type="component" value="Unassembled WGS sequence"/>
</dbReference>
<dbReference type="EMBL" id="JAANYN010000001">
    <property type="protein sequence ID" value="NHE55760.1"/>
    <property type="molecule type" value="Genomic_DNA"/>
</dbReference>